<protein>
    <submittedName>
        <fullName evidence="2">Uncharacterized protein</fullName>
    </submittedName>
</protein>
<gene>
    <name evidence="2" type="ORF">SAMN06265784_101352</name>
</gene>
<accession>A0A1X7I5N1</accession>
<dbReference type="RefSeq" id="WP_143808771.1">
    <property type="nucleotide sequence ID" value="NZ_FXAT01000001.1"/>
</dbReference>
<keyword evidence="3" id="KW-1185">Reference proteome</keyword>
<proteinExistence type="predicted"/>
<dbReference type="Proteomes" id="UP000193228">
    <property type="component" value="Unassembled WGS sequence"/>
</dbReference>
<evidence type="ECO:0000256" key="1">
    <source>
        <dbReference type="SAM" id="Phobius"/>
    </source>
</evidence>
<keyword evidence="1" id="KW-0812">Transmembrane</keyword>
<dbReference type="EMBL" id="FXAT01000001">
    <property type="protein sequence ID" value="SMG09840.1"/>
    <property type="molecule type" value="Genomic_DNA"/>
</dbReference>
<sequence length="105" mass="11659">MADFQTIEEIEAWIAKNGEKAFNDNIDLGNFAGRRLENARAYRDRENERRASDTLERQAVAAEGAAAAAAEQTVINKNALTISKWALAVAVFALFVSIFVPIFRK</sequence>
<name>A0A1X7I5N1_9BURK</name>
<evidence type="ECO:0000313" key="3">
    <source>
        <dbReference type="Proteomes" id="UP000193228"/>
    </source>
</evidence>
<reference evidence="3" key="1">
    <citation type="submission" date="2017-04" db="EMBL/GenBank/DDBJ databases">
        <authorList>
            <person name="Varghese N."/>
            <person name="Submissions S."/>
        </authorList>
    </citation>
    <scope>NUCLEOTIDE SEQUENCE [LARGE SCALE GENOMIC DNA]</scope>
    <source>
        <strain evidence="3">LMG 29540</strain>
    </source>
</reference>
<organism evidence="2 3">
    <name type="scientific">Paraburkholderia susongensis</name>
    <dbReference type="NCBI Taxonomy" id="1515439"/>
    <lineage>
        <taxon>Bacteria</taxon>
        <taxon>Pseudomonadati</taxon>
        <taxon>Pseudomonadota</taxon>
        <taxon>Betaproteobacteria</taxon>
        <taxon>Burkholderiales</taxon>
        <taxon>Burkholderiaceae</taxon>
        <taxon>Paraburkholderia</taxon>
    </lineage>
</organism>
<dbReference type="AlphaFoldDB" id="A0A1X7I5N1"/>
<dbReference type="OrthoDB" id="9132640at2"/>
<keyword evidence="1" id="KW-0472">Membrane</keyword>
<keyword evidence="1" id="KW-1133">Transmembrane helix</keyword>
<evidence type="ECO:0000313" key="2">
    <source>
        <dbReference type="EMBL" id="SMG09840.1"/>
    </source>
</evidence>
<feature type="transmembrane region" description="Helical" evidence="1">
    <location>
        <begin position="85"/>
        <end position="103"/>
    </location>
</feature>